<evidence type="ECO:0008006" key="4">
    <source>
        <dbReference type="Google" id="ProtNLM"/>
    </source>
</evidence>
<dbReference type="AlphaFoldDB" id="A0A1G1W8M7"/>
<name>A0A1G1W8M7_9BACT</name>
<gene>
    <name evidence="2" type="ORF">A2Y57_02215</name>
</gene>
<sequence length="171" mass="19110">MFNLGQIKKLKTNQAGFSLIELTIYIAILVILMVITVDLSISATEVSLEAKGRNILEEDGRFILQRLTYDIRRSSQIVTPTNLGDSSQRLELRINNQTYTYQLNSANLDLTFVNSTNNLNSPETLVKNLSFQKVGNSGGLSTVKINFTLESKVGTKTRKEEKSYTTAVSLR</sequence>
<evidence type="ECO:0000256" key="1">
    <source>
        <dbReference type="SAM" id="Phobius"/>
    </source>
</evidence>
<proteinExistence type="predicted"/>
<dbReference type="Proteomes" id="UP000177103">
    <property type="component" value="Unassembled WGS sequence"/>
</dbReference>
<dbReference type="EMBL" id="MHCQ01000032">
    <property type="protein sequence ID" value="OGY24025.1"/>
    <property type="molecule type" value="Genomic_DNA"/>
</dbReference>
<protein>
    <recommendedName>
        <fullName evidence="4">Prepilin-type N-terminal cleavage/methylation domain-containing protein</fullName>
    </recommendedName>
</protein>
<dbReference type="NCBIfam" id="TIGR02532">
    <property type="entry name" value="IV_pilin_GFxxxE"/>
    <property type="match status" value="1"/>
</dbReference>
<keyword evidence="1" id="KW-0812">Transmembrane</keyword>
<evidence type="ECO:0000313" key="3">
    <source>
        <dbReference type="Proteomes" id="UP000177103"/>
    </source>
</evidence>
<dbReference type="InterPro" id="IPR012902">
    <property type="entry name" value="N_methyl_site"/>
</dbReference>
<accession>A0A1G1W8M7</accession>
<comment type="caution">
    <text evidence="2">The sequence shown here is derived from an EMBL/GenBank/DDBJ whole genome shotgun (WGS) entry which is preliminary data.</text>
</comment>
<organism evidence="2 3">
    <name type="scientific">Candidatus Woykebacteria bacterium RBG_13_40_7b</name>
    <dbReference type="NCBI Taxonomy" id="1802594"/>
    <lineage>
        <taxon>Bacteria</taxon>
        <taxon>Candidatus Woykeibacteriota</taxon>
    </lineage>
</organism>
<evidence type="ECO:0000313" key="2">
    <source>
        <dbReference type="EMBL" id="OGY24025.1"/>
    </source>
</evidence>
<feature type="transmembrane region" description="Helical" evidence="1">
    <location>
        <begin position="22"/>
        <end position="41"/>
    </location>
</feature>
<dbReference type="Pfam" id="PF07963">
    <property type="entry name" value="N_methyl"/>
    <property type="match status" value="1"/>
</dbReference>
<keyword evidence="1" id="KW-0472">Membrane</keyword>
<keyword evidence="1" id="KW-1133">Transmembrane helix</keyword>
<reference evidence="2 3" key="1">
    <citation type="journal article" date="2016" name="Nat. Commun.">
        <title>Thousands of microbial genomes shed light on interconnected biogeochemical processes in an aquifer system.</title>
        <authorList>
            <person name="Anantharaman K."/>
            <person name="Brown C.T."/>
            <person name="Hug L.A."/>
            <person name="Sharon I."/>
            <person name="Castelle C.J."/>
            <person name="Probst A.J."/>
            <person name="Thomas B.C."/>
            <person name="Singh A."/>
            <person name="Wilkins M.J."/>
            <person name="Karaoz U."/>
            <person name="Brodie E.L."/>
            <person name="Williams K.H."/>
            <person name="Hubbard S.S."/>
            <person name="Banfield J.F."/>
        </authorList>
    </citation>
    <scope>NUCLEOTIDE SEQUENCE [LARGE SCALE GENOMIC DNA]</scope>
</reference>